<accession>A0AA35QY61</accession>
<evidence type="ECO:0000259" key="1">
    <source>
        <dbReference type="PROSITE" id="PS50280"/>
    </source>
</evidence>
<dbReference type="InterPro" id="IPR046341">
    <property type="entry name" value="SET_dom_sf"/>
</dbReference>
<dbReference type="SMART" id="SM00317">
    <property type="entry name" value="SET"/>
    <property type="match status" value="1"/>
</dbReference>
<feature type="domain" description="SET" evidence="1">
    <location>
        <begin position="24"/>
        <end position="139"/>
    </location>
</feature>
<reference evidence="2" key="1">
    <citation type="submission" date="2023-03" db="EMBL/GenBank/DDBJ databases">
        <authorList>
            <person name="Steffen K."/>
            <person name="Cardenas P."/>
        </authorList>
    </citation>
    <scope>NUCLEOTIDE SEQUENCE</scope>
</reference>
<gene>
    <name evidence="2" type="ORF">GBAR_LOCUS1998</name>
</gene>
<organism evidence="2 3">
    <name type="scientific">Geodia barretti</name>
    <name type="common">Barrett's horny sponge</name>
    <dbReference type="NCBI Taxonomy" id="519541"/>
    <lineage>
        <taxon>Eukaryota</taxon>
        <taxon>Metazoa</taxon>
        <taxon>Porifera</taxon>
        <taxon>Demospongiae</taxon>
        <taxon>Heteroscleromorpha</taxon>
        <taxon>Tetractinellida</taxon>
        <taxon>Astrophorina</taxon>
        <taxon>Geodiidae</taxon>
        <taxon>Geodia</taxon>
    </lineage>
</organism>
<dbReference type="Gene3D" id="2.170.270.10">
    <property type="entry name" value="SET domain"/>
    <property type="match status" value="1"/>
</dbReference>
<evidence type="ECO:0000313" key="2">
    <source>
        <dbReference type="EMBL" id="CAI7996931.1"/>
    </source>
</evidence>
<proteinExistence type="predicted"/>
<name>A0AA35QY61_GEOBA</name>
<evidence type="ECO:0000313" key="3">
    <source>
        <dbReference type="Proteomes" id="UP001174909"/>
    </source>
</evidence>
<dbReference type="SUPFAM" id="SSF82199">
    <property type="entry name" value="SET domain"/>
    <property type="match status" value="1"/>
</dbReference>
<keyword evidence="3" id="KW-1185">Reference proteome</keyword>
<dbReference type="EMBL" id="CASHTH010000286">
    <property type="protein sequence ID" value="CAI7996931.1"/>
    <property type="molecule type" value="Genomic_DNA"/>
</dbReference>
<sequence>MSKYNSAESLRGGLIPRPARGFLVKVVLEKSEGRGLGVFADQFIPANTKIAEISGESKYFNEEEALAYLESLPSDEERVYWLIHVYGFKDKIALDPYDLLMINHSFSPNMTMVVNDYNDAYLNALRDILKGEELTEDYNSYPDLPFLDQLLGQYGIVEDYCSANVVEKKTNATAIHATLGLAPARAEDCATVAETTSSAAANIARARDSAPTSNY</sequence>
<dbReference type="PROSITE" id="PS50280">
    <property type="entry name" value="SET"/>
    <property type="match status" value="1"/>
</dbReference>
<dbReference type="InterPro" id="IPR001214">
    <property type="entry name" value="SET_dom"/>
</dbReference>
<dbReference type="Pfam" id="PF00856">
    <property type="entry name" value="SET"/>
    <property type="match status" value="1"/>
</dbReference>
<dbReference type="Proteomes" id="UP001174909">
    <property type="component" value="Unassembled WGS sequence"/>
</dbReference>
<dbReference type="AlphaFoldDB" id="A0AA35QY61"/>
<protein>
    <recommendedName>
        <fullName evidence="1">SET domain-containing protein</fullName>
    </recommendedName>
</protein>
<comment type="caution">
    <text evidence="2">The sequence shown here is derived from an EMBL/GenBank/DDBJ whole genome shotgun (WGS) entry which is preliminary data.</text>
</comment>